<dbReference type="PANTHER" id="PTHR43433">
    <property type="entry name" value="HYDROLASE, ALPHA/BETA FOLD FAMILY PROTEIN"/>
    <property type="match status" value="1"/>
</dbReference>
<evidence type="ECO:0000313" key="3">
    <source>
        <dbReference type="Proteomes" id="UP000002218"/>
    </source>
</evidence>
<evidence type="ECO:0000313" key="2">
    <source>
        <dbReference type="EMBL" id="ACV81036.1"/>
    </source>
</evidence>
<dbReference type="AlphaFoldDB" id="C8X8T8"/>
<dbReference type="eggNOG" id="COG0596">
    <property type="taxonomic scope" value="Bacteria"/>
</dbReference>
<dbReference type="RefSeq" id="WP_015749849.1">
    <property type="nucleotide sequence ID" value="NC_013235.1"/>
</dbReference>
<dbReference type="OrthoDB" id="9800988at2"/>
<dbReference type="GO" id="GO:0016787">
    <property type="term" value="F:hydrolase activity"/>
    <property type="evidence" value="ECO:0007669"/>
    <property type="project" value="UniProtKB-KW"/>
</dbReference>
<dbReference type="PRINTS" id="PR00111">
    <property type="entry name" value="ABHYDROLASE"/>
</dbReference>
<proteinExistence type="predicted"/>
<dbReference type="HOGENOM" id="CLU_020336_49_0_11"/>
<dbReference type="STRING" id="479431.Namu_4760"/>
<dbReference type="EMBL" id="CP001737">
    <property type="protein sequence ID" value="ACV81036.1"/>
    <property type="molecule type" value="Genomic_DNA"/>
</dbReference>
<dbReference type="InterPro" id="IPR050471">
    <property type="entry name" value="AB_hydrolase"/>
</dbReference>
<gene>
    <name evidence="2" type="ordered locus">Namu_4760</name>
</gene>
<organism evidence="2 3">
    <name type="scientific">Nakamurella multipartita (strain ATCC 700099 / DSM 44233 / CIP 104796 / JCM 9543 / NBRC 105858 / Y-104)</name>
    <name type="common">Microsphaera multipartita</name>
    <dbReference type="NCBI Taxonomy" id="479431"/>
    <lineage>
        <taxon>Bacteria</taxon>
        <taxon>Bacillati</taxon>
        <taxon>Actinomycetota</taxon>
        <taxon>Actinomycetes</taxon>
        <taxon>Nakamurellales</taxon>
        <taxon>Nakamurellaceae</taxon>
        <taxon>Nakamurella</taxon>
    </lineage>
</organism>
<accession>C8X8T8</accession>
<feature type="domain" description="AB hydrolase-1" evidence="1">
    <location>
        <begin position="26"/>
        <end position="275"/>
    </location>
</feature>
<dbReference type="SUPFAM" id="SSF53474">
    <property type="entry name" value="alpha/beta-Hydrolases"/>
    <property type="match status" value="1"/>
</dbReference>
<dbReference type="InterPro" id="IPR000073">
    <property type="entry name" value="AB_hydrolase_1"/>
</dbReference>
<dbReference type="InterPro" id="IPR029058">
    <property type="entry name" value="AB_hydrolase_fold"/>
</dbReference>
<dbReference type="Proteomes" id="UP000002218">
    <property type="component" value="Chromosome"/>
</dbReference>
<dbReference type="PANTHER" id="PTHR43433:SF5">
    <property type="entry name" value="AB HYDROLASE-1 DOMAIN-CONTAINING PROTEIN"/>
    <property type="match status" value="1"/>
</dbReference>
<reference evidence="2 3" key="2">
    <citation type="journal article" date="2010" name="Stand. Genomic Sci.">
        <title>Complete genome sequence of Nakamurella multipartita type strain (Y-104).</title>
        <authorList>
            <person name="Tice H."/>
            <person name="Mayilraj S."/>
            <person name="Sims D."/>
            <person name="Lapidus A."/>
            <person name="Nolan M."/>
            <person name="Lucas S."/>
            <person name="Glavina Del Rio T."/>
            <person name="Copeland A."/>
            <person name="Cheng J.F."/>
            <person name="Meincke L."/>
            <person name="Bruce D."/>
            <person name="Goodwin L."/>
            <person name="Pitluck S."/>
            <person name="Ivanova N."/>
            <person name="Mavromatis K."/>
            <person name="Ovchinnikova G."/>
            <person name="Pati A."/>
            <person name="Chen A."/>
            <person name="Palaniappan K."/>
            <person name="Land M."/>
            <person name="Hauser L."/>
            <person name="Chang Y.J."/>
            <person name="Jeffries C.D."/>
            <person name="Detter J.C."/>
            <person name="Brettin T."/>
            <person name="Rohde M."/>
            <person name="Goker M."/>
            <person name="Bristow J."/>
            <person name="Eisen J.A."/>
            <person name="Markowitz V."/>
            <person name="Hugenholtz P."/>
            <person name="Kyrpides N.C."/>
            <person name="Klenk H.P."/>
            <person name="Chen F."/>
        </authorList>
    </citation>
    <scope>NUCLEOTIDE SEQUENCE [LARGE SCALE GENOMIC DNA]</scope>
    <source>
        <strain evidence="3">ATCC 700099 / DSM 44233 / CIP 104796 / JCM 9543 / NBRC 105858 / Y-104</strain>
    </source>
</reference>
<sequence>MGSDQQVAVADGRVLGYRWYGAATGPVVLNCHGGLVNGLDVAPFDAAAGKLGVRLLSPDRPGLGSSTAAPGRTTGDWATDVRALLDALQIQRVAVLGWSMGGQYALACAARLPDRVTRTAVVAGCRPLDDAGAFGELNSMDHRLTLLARHHPQVAGTTFRVLGGVARHTPDVWAHLTLRAAVPSEASTLEALPDPGIASAAAAALEGGTGMVEEYRAWVRPWGFELAEITGPVTFWHGDADQLVPPAWSRAMAAAVPQGRLELIAGAGHFLGYTHTANILRGLTG</sequence>
<dbReference type="InParanoid" id="C8X8T8"/>
<evidence type="ECO:0000259" key="1">
    <source>
        <dbReference type="Pfam" id="PF00561"/>
    </source>
</evidence>
<dbReference type="Gene3D" id="3.40.50.1820">
    <property type="entry name" value="alpha/beta hydrolase"/>
    <property type="match status" value="1"/>
</dbReference>
<name>C8X8T8_NAKMY</name>
<reference evidence="3" key="1">
    <citation type="submission" date="2009-09" db="EMBL/GenBank/DDBJ databases">
        <title>The complete genome of Nakamurella multipartita DSM 44233.</title>
        <authorList>
            <consortium name="US DOE Joint Genome Institute (JGI-PGF)"/>
            <person name="Lucas S."/>
            <person name="Copeland A."/>
            <person name="Lapidus A."/>
            <person name="Glavina del Rio T."/>
            <person name="Dalin E."/>
            <person name="Tice H."/>
            <person name="Bruce D."/>
            <person name="Goodwin L."/>
            <person name="Pitluck S."/>
            <person name="Kyrpides N."/>
            <person name="Mavromatis K."/>
            <person name="Ivanova N."/>
            <person name="Ovchinnikova G."/>
            <person name="Sims D."/>
            <person name="Meincke L."/>
            <person name="Brettin T."/>
            <person name="Detter J.C."/>
            <person name="Han C."/>
            <person name="Larimer F."/>
            <person name="Land M."/>
            <person name="Hauser L."/>
            <person name="Markowitz V."/>
            <person name="Cheng J.-F."/>
            <person name="Hugenholtz P."/>
            <person name="Woyke T."/>
            <person name="Wu D."/>
            <person name="Klenk H.-P."/>
            <person name="Eisen J.A."/>
        </authorList>
    </citation>
    <scope>NUCLEOTIDE SEQUENCE [LARGE SCALE GENOMIC DNA]</scope>
    <source>
        <strain evidence="3">ATCC 700099 / DSM 44233 / CIP 104796 / JCM 9543 / NBRC 105858 / Y-104</strain>
    </source>
</reference>
<dbReference type="Pfam" id="PF00561">
    <property type="entry name" value="Abhydrolase_1"/>
    <property type="match status" value="1"/>
</dbReference>
<keyword evidence="2" id="KW-0378">Hydrolase</keyword>
<protein>
    <submittedName>
        <fullName evidence="2">Alpha/beta hydrolase fold protein</fullName>
    </submittedName>
</protein>
<keyword evidence="3" id="KW-1185">Reference proteome</keyword>
<dbReference type="KEGG" id="nml:Namu_4760"/>
<dbReference type="FunCoup" id="C8X8T8">
    <property type="interactions" value="2"/>
</dbReference>